<protein>
    <submittedName>
        <fullName evidence="2">Variant surface glycoprotein 1159</fullName>
    </submittedName>
</protein>
<sequence length="468" mass="50304">MMTGRKVSRSSEQLLAAAATELALLCATDPAAGAAITEANTGPAQITDVCKEAFYLSELRKELAGGVRRRRTQRQELLKLERKYRLAAAMATQPNDRCLYSALAAKLEEKAESVQRQADAADDTAAQAMEFIDEHVGKLKYAQKLLATTTAVDGTGYSKANTAGTVNIDLTGAATGAGSCPTVATWSDFSKTHTAVDTEKLTQIKITPESDLETKIFKDTISLTGFGTCTGAAVEATANFATAINTCVADGGEAVEYKTRRTQPTYATTKSAFYTNNDHDQGCKDATEVAKPGAANDIKLRYAVCEVLKIIQTDGGKVPPLNGKALKGDKLVTNILRNCLPAYQAVSKPWDSVEAKNLNDFIESAYGADDGKFKEIFDTPLDSRQITVKLNDKSEDKALTSLATASESDAATSHSAGQRNKKEIETSKKQPAGAPVASKRIRGNMQGQNTKEVQRGRWLRIQGRKVRS</sequence>
<evidence type="ECO:0000256" key="1">
    <source>
        <dbReference type="SAM" id="MobiDB-lite"/>
    </source>
</evidence>
<feature type="compositionally biased region" description="Polar residues" evidence="1">
    <location>
        <begin position="403"/>
        <end position="418"/>
    </location>
</feature>
<dbReference type="VEuPathDB" id="TriTrypDB:Tb1125.4.5460"/>
<feature type="region of interest" description="Disordered" evidence="1">
    <location>
        <begin position="403"/>
        <end position="468"/>
    </location>
</feature>
<dbReference type="AlphaFoldDB" id="M4SUQ7"/>
<name>M4SUQ7_9TRYP</name>
<accession>M4SUQ7</accession>
<dbReference type="SUPFAM" id="SSF58087">
    <property type="entry name" value="Variant surface glycoprotein (N-terminal domain)"/>
    <property type="match status" value="1"/>
</dbReference>
<dbReference type="VEuPathDB" id="TriTrypDB:Tb927.11.17120"/>
<dbReference type="EMBL" id="KC612667">
    <property type="protein sequence ID" value="AGH60098.1"/>
    <property type="molecule type" value="Genomic_DNA"/>
</dbReference>
<evidence type="ECO:0000313" key="2">
    <source>
        <dbReference type="EMBL" id="AGH60098.1"/>
    </source>
</evidence>
<reference evidence="2" key="1">
    <citation type="submission" date="2013-02" db="EMBL/GenBank/DDBJ databases">
        <authorList>
            <person name="Cross G.A.M."/>
            <person name="Kim H.-S."/>
            <person name="Wickstead B."/>
        </authorList>
    </citation>
    <scope>NUCLEOTIDE SEQUENCE</scope>
    <source>
        <strain evidence="2">Lister 427</strain>
    </source>
</reference>
<reference evidence="2" key="2">
    <citation type="journal article" date="2014" name="Mol. Biochem. Parasitol.">
        <title>Capturing the variant surface glycoprotein repertoire (the VSGnome) of Trypanosoma brucei Lister 427.</title>
        <authorList>
            <person name="Cross G.A."/>
            <person name="Kim H.S."/>
            <person name="Wickstead B."/>
        </authorList>
    </citation>
    <scope>NUCLEOTIDE SEQUENCE</scope>
    <source>
        <strain evidence="2">Lister 427</strain>
    </source>
</reference>
<proteinExistence type="predicted"/>
<organism evidence="2">
    <name type="scientific">Trypanosoma brucei</name>
    <dbReference type="NCBI Taxonomy" id="5691"/>
    <lineage>
        <taxon>Eukaryota</taxon>
        <taxon>Discoba</taxon>
        <taxon>Euglenozoa</taxon>
        <taxon>Kinetoplastea</taxon>
        <taxon>Metakinetoplastina</taxon>
        <taxon>Trypanosomatida</taxon>
        <taxon>Trypanosomatidae</taxon>
        <taxon>Trypanosoma</taxon>
    </lineage>
</organism>